<dbReference type="SUPFAM" id="SSF48264">
    <property type="entry name" value="Cytochrome P450"/>
    <property type="match status" value="1"/>
</dbReference>
<evidence type="ECO:0000313" key="8">
    <source>
        <dbReference type="EMBL" id="AKS33733.1"/>
    </source>
</evidence>
<evidence type="ECO:0000256" key="5">
    <source>
        <dbReference type="ARBA" id="ARBA00023004"/>
    </source>
</evidence>
<dbReference type="KEGG" id="mgo:AFA91_19620"/>
<keyword evidence="5 7" id="KW-0408">Iron</keyword>
<dbReference type="RefSeq" id="WP_049746172.1">
    <property type="nucleotide sequence ID" value="NZ_CP012150.1"/>
</dbReference>
<keyword evidence="6 7" id="KW-0503">Monooxygenase</keyword>
<dbReference type="PANTHER" id="PTHR46696:SF1">
    <property type="entry name" value="CYTOCHROME P450 YJIB-RELATED"/>
    <property type="match status" value="1"/>
</dbReference>
<dbReference type="PANTHER" id="PTHR46696">
    <property type="entry name" value="P450, PUTATIVE (EUROFUNG)-RELATED"/>
    <property type="match status" value="1"/>
</dbReference>
<accession>A0A0K0X8K6</accession>
<evidence type="ECO:0000313" key="9">
    <source>
        <dbReference type="Proteomes" id="UP000062255"/>
    </source>
</evidence>
<keyword evidence="3 7" id="KW-0479">Metal-binding</keyword>
<evidence type="ECO:0000256" key="4">
    <source>
        <dbReference type="ARBA" id="ARBA00023002"/>
    </source>
</evidence>
<dbReference type="GO" id="GO:0020037">
    <property type="term" value="F:heme binding"/>
    <property type="evidence" value="ECO:0007669"/>
    <property type="project" value="InterPro"/>
</dbReference>
<dbReference type="Pfam" id="PF00067">
    <property type="entry name" value="p450"/>
    <property type="match status" value="1"/>
</dbReference>
<evidence type="ECO:0008006" key="10">
    <source>
        <dbReference type="Google" id="ProtNLM"/>
    </source>
</evidence>
<protein>
    <recommendedName>
        <fullName evidence="10">Cytochrome P450</fullName>
    </recommendedName>
</protein>
<dbReference type="PRINTS" id="PR00359">
    <property type="entry name" value="BP450"/>
</dbReference>
<dbReference type="InterPro" id="IPR002397">
    <property type="entry name" value="Cyt_P450_B"/>
</dbReference>
<organism evidence="8 9">
    <name type="scientific">Mycolicibacterium goodii</name>
    <name type="common">Mycobacterium goodii</name>
    <dbReference type="NCBI Taxonomy" id="134601"/>
    <lineage>
        <taxon>Bacteria</taxon>
        <taxon>Bacillati</taxon>
        <taxon>Actinomycetota</taxon>
        <taxon>Actinomycetes</taxon>
        <taxon>Mycobacteriales</taxon>
        <taxon>Mycobacteriaceae</taxon>
        <taxon>Mycolicibacterium</taxon>
    </lineage>
</organism>
<dbReference type="EMBL" id="CP012150">
    <property type="protein sequence ID" value="AKS33733.1"/>
    <property type="molecule type" value="Genomic_DNA"/>
</dbReference>
<evidence type="ECO:0000256" key="7">
    <source>
        <dbReference type="RuleBase" id="RU000461"/>
    </source>
</evidence>
<dbReference type="PATRIC" id="fig|134601.6.peg.4063"/>
<evidence type="ECO:0000256" key="1">
    <source>
        <dbReference type="ARBA" id="ARBA00010617"/>
    </source>
</evidence>
<evidence type="ECO:0000256" key="2">
    <source>
        <dbReference type="ARBA" id="ARBA00022617"/>
    </source>
</evidence>
<dbReference type="AlphaFoldDB" id="A0A0K0X8K6"/>
<proteinExistence type="inferred from homology"/>
<evidence type="ECO:0000256" key="3">
    <source>
        <dbReference type="ARBA" id="ARBA00022723"/>
    </source>
</evidence>
<dbReference type="GO" id="GO:0004497">
    <property type="term" value="F:monooxygenase activity"/>
    <property type="evidence" value="ECO:0007669"/>
    <property type="project" value="UniProtKB-KW"/>
</dbReference>
<sequence>MWLTFSHEHSRTAYRESDQFIAEGAQRSFWNSLPSGLRAELPTVAYVEETPALQTADGKLHLKHRRAVSRPLAPKSLVAMRERVDELCAQQSDALRLADHPDLVRDYATPLAYRVLLGIFGVPLSFVPIFIEAGEARVRFHSYGCNDHEVAFAYEDSLVTLKKALGEVIASTAPSDDTLVAHMARLSRTGTFSADEVFHILRVFFTAAQDNLVYSLPLTMMYLLRIPPQRSLVCADPANAERAYVEAARIDPHTHGNRRIVAYDCELGGAQLQAGQGIFALRAAANRDPDAWTDPNAFELRRDQNEPPGGSLTFGQGPHVCMGEGLAR</sequence>
<dbReference type="GO" id="GO:0016705">
    <property type="term" value="F:oxidoreductase activity, acting on paired donors, with incorporation or reduction of molecular oxygen"/>
    <property type="evidence" value="ECO:0007669"/>
    <property type="project" value="InterPro"/>
</dbReference>
<dbReference type="Gene3D" id="1.10.630.10">
    <property type="entry name" value="Cytochrome P450"/>
    <property type="match status" value="1"/>
</dbReference>
<dbReference type="InterPro" id="IPR036396">
    <property type="entry name" value="Cyt_P450_sf"/>
</dbReference>
<dbReference type="GO" id="GO:0005506">
    <property type="term" value="F:iron ion binding"/>
    <property type="evidence" value="ECO:0007669"/>
    <property type="project" value="InterPro"/>
</dbReference>
<keyword evidence="2 7" id="KW-0349">Heme</keyword>
<evidence type="ECO:0000256" key="6">
    <source>
        <dbReference type="ARBA" id="ARBA00023033"/>
    </source>
</evidence>
<gene>
    <name evidence="8" type="ORF">AFA91_19620</name>
</gene>
<reference evidence="8 9" key="1">
    <citation type="submission" date="2015-07" db="EMBL/GenBank/DDBJ databases">
        <title>Complete genome sequence of Mycobacterium goodii X7B, a facultative thermophilic biodesulfurizing bacterium.</title>
        <authorList>
            <person name="Yu B."/>
            <person name="Li F."/>
            <person name="Xu P."/>
        </authorList>
    </citation>
    <scope>NUCLEOTIDE SEQUENCE [LARGE SCALE GENOMIC DNA]</scope>
    <source>
        <strain evidence="8 9">X7B</strain>
    </source>
</reference>
<name>A0A0K0X8K6_MYCGD</name>
<dbReference type="InterPro" id="IPR001128">
    <property type="entry name" value="Cyt_P450"/>
</dbReference>
<comment type="similarity">
    <text evidence="1 7">Belongs to the cytochrome P450 family.</text>
</comment>
<keyword evidence="4 7" id="KW-0560">Oxidoreductase</keyword>
<dbReference type="InterPro" id="IPR017972">
    <property type="entry name" value="Cyt_P450_CS"/>
</dbReference>
<dbReference type="PROSITE" id="PS00086">
    <property type="entry name" value="CYTOCHROME_P450"/>
    <property type="match status" value="1"/>
</dbReference>
<dbReference type="Proteomes" id="UP000062255">
    <property type="component" value="Chromosome"/>
</dbReference>
<dbReference type="STRING" id="134601.AFA91_19620"/>